<reference evidence="4 5" key="1">
    <citation type="journal article" date="2016" name="Nat. Commun.">
        <title>Thousands of microbial genomes shed light on interconnected biogeochemical processes in an aquifer system.</title>
        <authorList>
            <person name="Anantharaman K."/>
            <person name="Brown C.T."/>
            <person name="Hug L.A."/>
            <person name="Sharon I."/>
            <person name="Castelle C.J."/>
            <person name="Probst A.J."/>
            <person name="Thomas B.C."/>
            <person name="Singh A."/>
            <person name="Wilkins M.J."/>
            <person name="Karaoz U."/>
            <person name="Brodie E.L."/>
            <person name="Williams K.H."/>
            <person name="Hubbard S.S."/>
            <person name="Banfield J.F."/>
        </authorList>
    </citation>
    <scope>NUCLEOTIDE SEQUENCE [LARGE SCALE GENOMIC DNA]</scope>
</reference>
<dbReference type="InterPro" id="IPR013549">
    <property type="entry name" value="DUF1731"/>
</dbReference>
<feature type="domain" description="DUF1731" evidence="3">
    <location>
        <begin position="250"/>
        <end position="296"/>
    </location>
</feature>
<comment type="similarity">
    <text evidence="1">Belongs to the NAD(P)-dependent epimerase/dehydratase family. SDR39U1 subfamily.</text>
</comment>
<protein>
    <submittedName>
        <fullName evidence="4">TIGR01777 family protein</fullName>
    </submittedName>
</protein>
<comment type="caution">
    <text evidence="4">The sequence shown here is derived from an EMBL/GenBank/DDBJ whole genome shotgun (WGS) entry which is preliminary data.</text>
</comment>
<dbReference type="Gene3D" id="3.40.50.720">
    <property type="entry name" value="NAD(P)-binding Rossmann-like Domain"/>
    <property type="match status" value="1"/>
</dbReference>
<evidence type="ECO:0000259" key="3">
    <source>
        <dbReference type="Pfam" id="PF08338"/>
    </source>
</evidence>
<sequence length="300" mass="33265">MEKNILILGATGFIGQALVKRLEDRGDKVWALVRNPDHARIILGKKTRLVISNEELEEVPLEAVVNLAGAPIMDEPWDENRKALLINSRVGLTEDLAQWTMSLKVKPLVWVQGSAVGFYRFTEEAQDEDSPVSETFLGQLCQAWEKAALRAEAWGIRVCLARTGMVLGSGGGALKKMVPPFQYFVGGPLGNGRQWMPWIHLEDEVSAMVMMIDNPQMRGPYNLVSPEQVTNGQFSKALGKALGRPALLPAPAFVLQLVLGDRAHMILAPQRIVPRRLEEVGFEFQYPQLNGALSQLFQKA</sequence>
<evidence type="ECO:0000313" key="4">
    <source>
        <dbReference type="EMBL" id="OGG95048.1"/>
    </source>
</evidence>
<dbReference type="InterPro" id="IPR001509">
    <property type="entry name" value="Epimerase_deHydtase"/>
</dbReference>
<dbReference type="PANTHER" id="PTHR11092:SF0">
    <property type="entry name" value="EPIMERASE FAMILY PROTEIN SDR39U1"/>
    <property type="match status" value="1"/>
</dbReference>
<evidence type="ECO:0000259" key="2">
    <source>
        <dbReference type="Pfam" id="PF01370"/>
    </source>
</evidence>
<organism evidence="4 5">
    <name type="scientific">Candidatus Lambdaproteobacteria bacterium RIFOXYD2_FULL_50_16</name>
    <dbReference type="NCBI Taxonomy" id="1817772"/>
    <lineage>
        <taxon>Bacteria</taxon>
        <taxon>Pseudomonadati</taxon>
        <taxon>Pseudomonadota</taxon>
        <taxon>Candidatus Lambdaproteobacteria</taxon>
    </lineage>
</organism>
<evidence type="ECO:0000313" key="5">
    <source>
        <dbReference type="Proteomes" id="UP000178449"/>
    </source>
</evidence>
<accession>A0A1F6GAA9</accession>
<evidence type="ECO:0000256" key="1">
    <source>
        <dbReference type="ARBA" id="ARBA00009353"/>
    </source>
</evidence>
<dbReference type="AlphaFoldDB" id="A0A1F6GAA9"/>
<proteinExistence type="inferred from homology"/>
<dbReference type="InterPro" id="IPR010099">
    <property type="entry name" value="SDR39U1"/>
</dbReference>
<dbReference type="Pfam" id="PF01370">
    <property type="entry name" value="Epimerase"/>
    <property type="match status" value="1"/>
</dbReference>
<dbReference type="STRING" id="1817772.A2527_12520"/>
<dbReference type="EMBL" id="MFNE01000028">
    <property type="protein sequence ID" value="OGG95048.1"/>
    <property type="molecule type" value="Genomic_DNA"/>
</dbReference>
<name>A0A1F6GAA9_9PROT</name>
<dbReference type="PANTHER" id="PTHR11092">
    <property type="entry name" value="SUGAR NUCLEOTIDE EPIMERASE RELATED"/>
    <property type="match status" value="1"/>
</dbReference>
<feature type="domain" description="NAD-dependent epimerase/dehydratase" evidence="2">
    <location>
        <begin position="5"/>
        <end position="217"/>
    </location>
</feature>
<dbReference type="Proteomes" id="UP000178449">
    <property type="component" value="Unassembled WGS sequence"/>
</dbReference>
<dbReference type="InterPro" id="IPR036291">
    <property type="entry name" value="NAD(P)-bd_dom_sf"/>
</dbReference>
<dbReference type="CDD" id="cd05242">
    <property type="entry name" value="SDR_a8"/>
    <property type="match status" value="1"/>
</dbReference>
<dbReference type="SUPFAM" id="SSF51735">
    <property type="entry name" value="NAD(P)-binding Rossmann-fold domains"/>
    <property type="match status" value="1"/>
</dbReference>
<dbReference type="Pfam" id="PF08338">
    <property type="entry name" value="DUF1731"/>
    <property type="match status" value="1"/>
</dbReference>
<gene>
    <name evidence="4" type="ORF">A2527_12520</name>
</gene>
<dbReference type="NCBIfam" id="TIGR01777">
    <property type="entry name" value="yfcH"/>
    <property type="match status" value="1"/>
</dbReference>